<name>A0A8E2I7B5_9BACI</name>
<dbReference type="PANTHER" id="PTHR19328">
    <property type="entry name" value="HEDGEHOG-INTERACTING PROTEIN"/>
    <property type="match status" value="1"/>
</dbReference>
<protein>
    <submittedName>
        <fullName evidence="3">Quinoprotein glucose dehydrogenase</fullName>
    </submittedName>
</protein>
<accession>A0A8E2I7B5</accession>
<feature type="domain" description="Glucose/Sorbosone dehydrogenase" evidence="2">
    <location>
        <begin position="43"/>
        <end position="335"/>
    </location>
</feature>
<evidence type="ECO:0000313" key="3">
    <source>
        <dbReference type="EMBL" id="OOP67383.1"/>
    </source>
</evidence>
<reference evidence="3 4" key="1">
    <citation type="submission" date="2017-01" db="EMBL/GenBank/DDBJ databases">
        <title>Draft genome sequence of Bacillus oleronius.</title>
        <authorList>
            <person name="Allam M."/>
        </authorList>
    </citation>
    <scope>NUCLEOTIDE SEQUENCE [LARGE SCALE GENOMIC DNA]</scope>
    <source>
        <strain evidence="3 4">DSM 9356</strain>
    </source>
</reference>
<evidence type="ECO:0000256" key="1">
    <source>
        <dbReference type="SAM" id="SignalP"/>
    </source>
</evidence>
<feature type="signal peptide" evidence="1">
    <location>
        <begin position="1"/>
        <end position="21"/>
    </location>
</feature>
<comment type="caution">
    <text evidence="3">The sequence shown here is derived from an EMBL/GenBank/DDBJ whole genome shotgun (WGS) entry which is preliminary data.</text>
</comment>
<keyword evidence="1" id="KW-0732">Signal</keyword>
<dbReference type="EMBL" id="MTLA01000200">
    <property type="protein sequence ID" value="OOP67383.1"/>
    <property type="molecule type" value="Genomic_DNA"/>
</dbReference>
<dbReference type="Pfam" id="PF07995">
    <property type="entry name" value="GSDH"/>
    <property type="match status" value="1"/>
</dbReference>
<organism evidence="3 4">
    <name type="scientific">Heyndrickxia oleronia</name>
    <dbReference type="NCBI Taxonomy" id="38875"/>
    <lineage>
        <taxon>Bacteria</taxon>
        <taxon>Bacillati</taxon>
        <taxon>Bacillota</taxon>
        <taxon>Bacilli</taxon>
        <taxon>Bacillales</taxon>
        <taxon>Bacillaceae</taxon>
        <taxon>Heyndrickxia</taxon>
    </lineage>
</organism>
<sequence>MLRFFLLIIVSILLAACSAQDSNIKEAKETMTRDNAVSMISNLEVPWSITKMKNTFYISERKGTIVSFNETNRKMERLIVKTNQPIHQEGESGLLGIELTPNFSESQQAYAYHTYYENDKILNRVIIIQKKKDSWNEVKVLLEEIPGSAIHNGGRVKIGPDQKLYVTIGDAAVPENAQKLNSLSGKIIRMELDGSIPKDNPFRDSYVFSFGHRNVQGLTWNEKGDMYGTEHGQSAHDEVNHIIAGHNYGWPIIEGDETREGLESPFFQTGNITWAPSGIDYKDGKIYIATLRGEALRELNLDTSRVTTIAEDYGRLRDVLIDGENVYFISNNLDGRGSPSKHDDQLWKIDLSALQ</sequence>
<keyword evidence="4" id="KW-1185">Reference proteome</keyword>
<gene>
    <name evidence="3" type="ORF">BWZ43_16085</name>
</gene>
<dbReference type="RefSeq" id="WP_078110690.1">
    <property type="nucleotide sequence ID" value="NZ_CP065424.1"/>
</dbReference>
<feature type="chain" id="PRO_5039456555" evidence="1">
    <location>
        <begin position="22"/>
        <end position="355"/>
    </location>
</feature>
<evidence type="ECO:0000313" key="4">
    <source>
        <dbReference type="Proteomes" id="UP000189761"/>
    </source>
</evidence>
<dbReference type="InterPro" id="IPR011042">
    <property type="entry name" value="6-blade_b-propeller_TolB-like"/>
</dbReference>
<dbReference type="PROSITE" id="PS51257">
    <property type="entry name" value="PROKAR_LIPOPROTEIN"/>
    <property type="match status" value="1"/>
</dbReference>
<dbReference type="Gene3D" id="2.120.10.30">
    <property type="entry name" value="TolB, C-terminal domain"/>
    <property type="match status" value="1"/>
</dbReference>
<evidence type="ECO:0000259" key="2">
    <source>
        <dbReference type="Pfam" id="PF07995"/>
    </source>
</evidence>
<dbReference type="PANTHER" id="PTHR19328:SF13">
    <property type="entry name" value="HIPL1 PROTEIN"/>
    <property type="match status" value="1"/>
</dbReference>
<dbReference type="InterPro" id="IPR012938">
    <property type="entry name" value="Glc/Sorbosone_DH"/>
</dbReference>
<dbReference type="SUPFAM" id="SSF50952">
    <property type="entry name" value="Soluble quinoprotein glucose dehydrogenase"/>
    <property type="match status" value="1"/>
</dbReference>
<dbReference type="Proteomes" id="UP000189761">
    <property type="component" value="Unassembled WGS sequence"/>
</dbReference>
<proteinExistence type="predicted"/>
<dbReference type="AlphaFoldDB" id="A0A8E2I7B5"/>
<dbReference type="InterPro" id="IPR011041">
    <property type="entry name" value="Quinoprot_gluc/sorb_DH_b-prop"/>
</dbReference>